<dbReference type="Proteomes" id="UP001617351">
    <property type="component" value="Unassembled WGS sequence"/>
</dbReference>
<proteinExistence type="predicted"/>
<evidence type="ECO:0000256" key="1">
    <source>
        <dbReference type="SAM" id="MobiDB-lite"/>
    </source>
</evidence>
<feature type="compositionally biased region" description="Basic residues" evidence="1">
    <location>
        <begin position="30"/>
        <end position="47"/>
    </location>
</feature>
<sequence>MASTEMKTLQKTDMDALKALVGDLDNTPVKKSKQAKGQRTMHHHYVR</sequence>
<organism evidence="2 3">
    <name type="scientific">Streptomyces toxytricini</name>
    <name type="common">Actinomyces toxytricini</name>
    <dbReference type="NCBI Taxonomy" id="67369"/>
    <lineage>
        <taxon>Bacteria</taxon>
        <taxon>Bacillati</taxon>
        <taxon>Actinomycetota</taxon>
        <taxon>Actinomycetes</taxon>
        <taxon>Kitasatosporales</taxon>
        <taxon>Streptomycetaceae</taxon>
        <taxon>Streptomyces</taxon>
    </lineage>
</organism>
<evidence type="ECO:0000313" key="2">
    <source>
        <dbReference type="EMBL" id="MFJ2825633.1"/>
    </source>
</evidence>
<evidence type="ECO:0000313" key="3">
    <source>
        <dbReference type="Proteomes" id="UP001617351"/>
    </source>
</evidence>
<gene>
    <name evidence="2" type="ORF">ACIO7M_31645</name>
</gene>
<accession>A0ABW8EQV2</accession>
<keyword evidence="3" id="KW-1185">Reference proteome</keyword>
<comment type="caution">
    <text evidence="2">The sequence shown here is derived from an EMBL/GenBank/DDBJ whole genome shotgun (WGS) entry which is preliminary data.</text>
</comment>
<name>A0ABW8EQV2_STRT5</name>
<reference evidence="2 3" key="1">
    <citation type="submission" date="2024-10" db="EMBL/GenBank/DDBJ databases">
        <title>The Natural Products Discovery Center: Release of the First 8490 Sequenced Strains for Exploring Actinobacteria Biosynthetic Diversity.</title>
        <authorList>
            <person name="Kalkreuter E."/>
            <person name="Kautsar S.A."/>
            <person name="Yang D."/>
            <person name="Bader C.D."/>
            <person name="Teijaro C.N."/>
            <person name="Fluegel L."/>
            <person name="Davis C.M."/>
            <person name="Simpson J.R."/>
            <person name="Lauterbach L."/>
            <person name="Steele A.D."/>
            <person name="Gui C."/>
            <person name="Meng S."/>
            <person name="Li G."/>
            <person name="Viehrig K."/>
            <person name="Ye F."/>
            <person name="Su P."/>
            <person name="Kiefer A.F."/>
            <person name="Nichols A."/>
            <person name="Cepeda A.J."/>
            <person name="Yan W."/>
            <person name="Fan B."/>
            <person name="Jiang Y."/>
            <person name="Adhikari A."/>
            <person name="Zheng C.-J."/>
            <person name="Schuster L."/>
            <person name="Cowan T.M."/>
            <person name="Smanski M.J."/>
            <person name="Chevrette M.G."/>
            <person name="De Carvalho L.P.S."/>
            <person name="Shen B."/>
        </authorList>
    </citation>
    <scope>NUCLEOTIDE SEQUENCE [LARGE SCALE GENOMIC DNA]</scope>
    <source>
        <strain evidence="2 3">NPDC087220</strain>
    </source>
</reference>
<dbReference type="RefSeq" id="WP_402387200.1">
    <property type="nucleotide sequence ID" value="NZ_JBIUYY010000019.1"/>
</dbReference>
<protein>
    <submittedName>
        <fullName evidence="2">Uncharacterized protein</fullName>
    </submittedName>
</protein>
<feature type="region of interest" description="Disordered" evidence="1">
    <location>
        <begin position="25"/>
        <end position="47"/>
    </location>
</feature>
<dbReference type="EMBL" id="JBIUYY010000019">
    <property type="protein sequence ID" value="MFJ2825633.1"/>
    <property type="molecule type" value="Genomic_DNA"/>
</dbReference>